<comment type="subcellular location">
    <subcellularLocation>
        <location evidence="1">Cell membrane</location>
        <topology evidence="1">Multi-pass membrane protein</topology>
    </subcellularLocation>
</comment>
<dbReference type="EMBL" id="JAASRS010000001">
    <property type="protein sequence ID" value="NIK14593.1"/>
    <property type="molecule type" value="Genomic_DNA"/>
</dbReference>
<proteinExistence type="predicted"/>
<accession>A0A846MG30</accession>
<keyword evidence="3 6" id="KW-0812">Transmembrane</keyword>
<keyword evidence="8" id="KW-1185">Reference proteome</keyword>
<feature type="transmembrane region" description="Helical" evidence="6">
    <location>
        <begin position="146"/>
        <end position="163"/>
    </location>
</feature>
<evidence type="ECO:0000256" key="5">
    <source>
        <dbReference type="ARBA" id="ARBA00023136"/>
    </source>
</evidence>
<evidence type="ECO:0000256" key="4">
    <source>
        <dbReference type="ARBA" id="ARBA00022989"/>
    </source>
</evidence>
<feature type="transmembrane region" description="Helical" evidence="6">
    <location>
        <begin position="64"/>
        <end position="88"/>
    </location>
</feature>
<dbReference type="InterPro" id="IPR019108">
    <property type="entry name" value="Caa3_assmbl_CtaG-rel"/>
</dbReference>
<keyword evidence="4 6" id="KW-1133">Transmembrane helix</keyword>
<gene>
    <name evidence="7" type="ORF">BDD39_001103</name>
</gene>
<evidence type="ECO:0000313" key="7">
    <source>
        <dbReference type="EMBL" id="NIK14593.1"/>
    </source>
</evidence>
<feature type="transmembrane region" description="Helical" evidence="6">
    <location>
        <begin position="175"/>
        <end position="197"/>
    </location>
</feature>
<evidence type="ECO:0000256" key="6">
    <source>
        <dbReference type="SAM" id="Phobius"/>
    </source>
</evidence>
<evidence type="ECO:0000256" key="2">
    <source>
        <dbReference type="ARBA" id="ARBA00022475"/>
    </source>
</evidence>
<dbReference type="Pfam" id="PF09678">
    <property type="entry name" value="Caa3_CtaG"/>
    <property type="match status" value="1"/>
</dbReference>
<reference evidence="7 8" key="1">
    <citation type="submission" date="2020-03" db="EMBL/GenBank/DDBJ databases">
        <title>Genomic Encyclopedia of Archaeal and Bacterial Type Strains, Phase II (KMG-II): from individual species to whole genera.</title>
        <authorList>
            <person name="Goeker M."/>
        </authorList>
    </citation>
    <scope>NUCLEOTIDE SEQUENCE [LARGE SCALE GENOMIC DNA]</scope>
    <source>
        <strain evidence="7 8">DSM 4749</strain>
    </source>
</reference>
<feature type="transmembrane region" description="Helical" evidence="6">
    <location>
        <begin position="6"/>
        <end position="27"/>
    </location>
</feature>
<keyword evidence="5 6" id="KW-0472">Membrane</keyword>
<feature type="transmembrane region" description="Helical" evidence="6">
    <location>
        <begin position="39"/>
        <end position="58"/>
    </location>
</feature>
<evidence type="ECO:0000256" key="1">
    <source>
        <dbReference type="ARBA" id="ARBA00004651"/>
    </source>
</evidence>
<name>A0A846MG30_9BACL</name>
<comment type="caution">
    <text evidence="7">The sequence shown here is derived from an EMBL/GenBank/DDBJ whole genome shotgun (WGS) entry which is preliminary data.</text>
</comment>
<dbReference type="Proteomes" id="UP000532769">
    <property type="component" value="Unassembled WGS sequence"/>
</dbReference>
<sequence length="257" mass="29897">MESAQYIDKTILMLTFSFLIVYLLMLVKVGQFNRMIVKKIICFILGLVLINLCFGSALNFYSHLLFSVHMFQMSLLCFFIPVLILSGLPEIKEHSRFRLFAKLRSSKNFHHAILGLFAFMFSFYHFPVVFNTVMSHKTLHDFSKGFLMALSFLVWWPVTASSYGEKPNKLKRNYIYKMLILLMPACLFPIIANTGLYKVYSDPFFLRETLHVCVSPGIDVKQYFIKFNFLSTIGDQRLGGTIMIISHKLASYWLLRE</sequence>
<dbReference type="AlphaFoldDB" id="A0A846MG30"/>
<keyword evidence="2" id="KW-1003">Cell membrane</keyword>
<evidence type="ECO:0000256" key="3">
    <source>
        <dbReference type="ARBA" id="ARBA00022692"/>
    </source>
</evidence>
<evidence type="ECO:0000313" key="8">
    <source>
        <dbReference type="Proteomes" id="UP000532769"/>
    </source>
</evidence>
<organism evidence="7 8">
    <name type="scientific">Saccharococcus thermophilus</name>
    <dbReference type="NCBI Taxonomy" id="29396"/>
    <lineage>
        <taxon>Bacteria</taxon>
        <taxon>Bacillati</taxon>
        <taxon>Bacillota</taxon>
        <taxon>Bacilli</taxon>
        <taxon>Bacillales</taxon>
        <taxon>Anoxybacillaceae</taxon>
        <taxon>Saccharococcus</taxon>
    </lineage>
</organism>
<protein>
    <submittedName>
        <fullName evidence="7">Putative membrane protein</fullName>
    </submittedName>
</protein>
<feature type="transmembrane region" description="Helical" evidence="6">
    <location>
        <begin position="109"/>
        <end position="126"/>
    </location>
</feature>
<dbReference type="GO" id="GO:0005886">
    <property type="term" value="C:plasma membrane"/>
    <property type="evidence" value="ECO:0007669"/>
    <property type="project" value="UniProtKB-SubCell"/>
</dbReference>
<dbReference type="RefSeq" id="WP_166908946.1">
    <property type="nucleotide sequence ID" value="NZ_JAASRS010000001.1"/>
</dbReference>